<organism evidence="1">
    <name type="scientific">viral metagenome</name>
    <dbReference type="NCBI Taxonomy" id="1070528"/>
    <lineage>
        <taxon>unclassified sequences</taxon>
        <taxon>metagenomes</taxon>
        <taxon>organismal metagenomes</taxon>
    </lineage>
</organism>
<proteinExistence type="predicted"/>
<dbReference type="AlphaFoldDB" id="A0A6C0HBQ2"/>
<dbReference type="EMBL" id="MN739926">
    <property type="protein sequence ID" value="QHT78021.1"/>
    <property type="molecule type" value="Genomic_DNA"/>
</dbReference>
<reference evidence="1" key="1">
    <citation type="journal article" date="2020" name="Nature">
        <title>Giant virus diversity and host interactions through global metagenomics.</title>
        <authorList>
            <person name="Schulz F."/>
            <person name="Roux S."/>
            <person name="Paez-Espino D."/>
            <person name="Jungbluth S."/>
            <person name="Walsh D.A."/>
            <person name="Denef V.J."/>
            <person name="McMahon K.D."/>
            <person name="Konstantinidis K.T."/>
            <person name="Eloe-Fadrosh E.A."/>
            <person name="Kyrpides N.C."/>
            <person name="Woyke T."/>
        </authorList>
    </citation>
    <scope>NUCLEOTIDE SEQUENCE</scope>
    <source>
        <strain evidence="1">GVMAG-M-3300023179-90</strain>
    </source>
</reference>
<sequence length="43" mass="5219">METKKSRFSKLYNYLPTLYEGIVINEFIHFVYIFNINCINLTK</sequence>
<evidence type="ECO:0000313" key="1">
    <source>
        <dbReference type="EMBL" id="QHT78021.1"/>
    </source>
</evidence>
<name>A0A6C0HBQ2_9ZZZZ</name>
<accession>A0A6C0HBQ2</accession>
<protein>
    <submittedName>
        <fullName evidence="1">Uncharacterized protein</fullName>
    </submittedName>
</protein>